<dbReference type="FunFam" id="2.60.120.200:FF:000078">
    <property type="entry name" value="Galectin"/>
    <property type="match status" value="1"/>
</dbReference>
<accession>A0A669BST1</accession>
<reference evidence="6" key="1">
    <citation type="submission" date="2012-01" db="EMBL/GenBank/DDBJ databases">
        <title>The Genome Sequence of Oreochromis niloticus (Nile Tilapia).</title>
        <authorList>
            <consortium name="Broad Institute Genome Assembly Team"/>
            <consortium name="Broad Institute Sequencing Platform"/>
            <person name="Di Palma F."/>
            <person name="Johnson J."/>
            <person name="Lander E.S."/>
            <person name="Lindblad-Toh K."/>
        </authorList>
    </citation>
    <scope>NUCLEOTIDE SEQUENCE [LARGE SCALE GENOMIC DNA]</scope>
</reference>
<reference evidence="5" key="2">
    <citation type="submission" date="2025-08" db="UniProtKB">
        <authorList>
            <consortium name="Ensembl"/>
        </authorList>
    </citation>
    <scope>IDENTIFICATION</scope>
</reference>
<dbReference type="InterPro" id="IPR044156">
    <property type="entry name" value="Galectin-like"/>
</dbReference>
<organism evidence="5 6">
    <name type="scientific">Oreochromis niloticus</name>
    <name type="common">Nile tilapia</name>
    <name type="synonym">Tilapia nilotica</name>
    <dbReference type="NCBI Taxonomy" id="8128"/>
    <lineage>
        <taxon>Eukaryota</taxon>
        <taxon>Metazoa</taxon>
        <taxon>Chordata</taxon>
        <taxon>Craniata</taxon>
        <taxon>Vertebrata</taxon>
        <taxon>Euteleostomi</taxon>
        <taxon>Actinopterygii</taxon>
        <taxon>Neopterygii</taxon>
        <taxon>Teleostei</taxon>
        <taxon>Neoteleostei</taxon>
        <taxon>Acanthomorphata</taxon>
        <taxon>Ovalentaria</taxon>
        <taxon>Cichlomorphae</taxon>
        <taxon>Cichliformes</taxon>
        <taxon>Cichlidae</taxon>
        <taxon>African cichlids</taxon>
        <taxon>Pseudocrenilabrinae</taxon>
        <taxon>Oreochromini</taxon>
        <taxon>Oreochromis</taxon>
    </lineage>
</organism>
<dbReference type="PROSITE" id="PS51304">
    <property type="entry name" value="GALECTIN"/>
    <property type="match status" value="2"/>
</dbReference>
<dbReference type="PANTHER" id="PTHR11346">
    <property type="entry name" value="GALECTIN"/>
    <property type="match status" value="1"/>
</dbReference>
<dbReference type="Proteomes" id="UP000005207">
    <property type="component" value="Linkage group LG19"/>
</dbReference>
<reference evidence="5" key="3">
    <citation type="submission" date="2025-09" db="UniProtKB">
        <authorList>
            <consortium name="Ensembl"/>
        </authorList>
    </citation>
    <scope>IDENTIFICATION</scope>
</reference>
<dbReference type="InParanoid" id="A0A669BST1"/>
<gene>
    <name evidence="5" type="primary">LGALS8</name>
    <name evidence="5" type="synonym">LOC100696357</name>
</gene>
<protein>
    <recommendedName>
        <fullName evidence="3">Galectin</fullName>
    </recommendedName>
</protein>
<name>A0A669BST1_ORENI</name>
<dbReference type="OMA" id="NPGQHIT"/>
<proteinExistence type="predicted"/>
<evidence type="ECO:0000256" key="3">
    <source>
        <dbReference type="RuleBase" id="RU102079"/>
    </source>
</evidence>
<dbReference type="SMART" id="SM00908">
    <property type="entry name" value="Gal-bind_lectin"/>
    <property type="match status" value="2"/>
</dbReference>
<sequence length="320" mass="35832">MSVANAKHTVLNPVIPYTGPIPGGLHPGEIIIIQGTVPPDADRFQINLSSGCSTKPRSDVALHFSPRFKGSPCVVCNSLLQESWGREETLHQLPYKRGAPFETIILVHEDVFKVAVNGAHLLEYKHRIPLNRVDTFSICGKVRVHAIGYIPNSVSTYQSHILGFFPLWSKCAVSPSQAIYSESGDLSLPYKGSILKGLSPGQHITIKGQVSMYPHSFTVNLRNSRTENIALHLNPRMKSGVFIRNSYLGESWGQEERELPFFPFSSGEYFEILLLCQPHQFKLAVNGSHLFEFRHRVQDLSSIDQLEIMGDLELSDIKLW</sequence>
<keyword evidence="1 3" id="KW-0430">Lectin</keyword>
<dbReference type="Ensembl" id="ENSONIT00000033737.1">
    <property type="protein sequence ID" value="ENSONIP00000037650.1"/>
    <property type="gene ID" value="ENSONIG00000029743.1"/>
</dbReference>
<evidence type="ECO:0000313" key="6">
    <source>
        <dbReference type="Proteomes" id="UP000005207"/>
    </source>
</evidence>
<dbReference type="Gene3D" id="2.60.120.200">
    <property type="match status" value="2"/>
</dbReference>
<evidence type="ECO:0000256" key="2">
    <source>
        <dbReference type="ARBA" id="ARBA00022737"/>
    </source>
</evidence>
<dbReference type="InterPro" id="IPR001079">
    <property type="entry name" value="Galectin_CRD"/>
</dbReference>
<dbReference type="FunFam" id="2.60.120.200:FF:000023">
    <property type="entry name" value="Galectin"/>
    <property type="match status" value="1"/>
</dbReference>
<dbReference type="PANTHER" id="PTHR11346:SF158">
    <property type="entry name" value="GALECTIN"/>
    <property type="match status" value="1"/>
</dbReference>
<dbReference type="GeneTree" id="ENSGT00940000155727"/>
<keyword evidence="2" id="KW-0677">Repeat</keyword>
<dbReference type="SMART" id="SM00276">
    <property type="entry name" value="GLECT"/>
    <property type="match status" value="2"/>
</dbReference>
<feature type="domain" description="Galectin" evidence="4">
    <location>
        <begin position="190"/>
        <end position="320"/>
    </location>
</feature>
<dbReference type="Pfam" id="PF00337">
    <property type="entry name" value="Gal-bind_lectin"/>
    <property type="match status" value="2"/>
</dbReference>
<evidence type="ECO:0000313" key="5">
    <source>
        <dbReference type="Ensembl" id="ENSONIP00000037650.1"/>
    </source>
</evidence>
<feature type="domain" description="Galectin" evidence="4">
    <location>
        <begin position="17"/>
        <end position="150"/>
    </location>
</feature>
<dbReference type="GO" id="GO:0005737">
    <property type="term" value="C:cytoplasm"/>
    <property type="evidence" value="ECO:0007669"/>
    <property type="project" value="TreeGrafter"/>
</dbReference>
<dbReference type="OrthoDB" id="6251307at2759"/>
<dbReference type="AlphaFoldDB" id="A0A669BST1"/>
<keyword evidence="6" id="KW-1185">Reference proteome</keyword>
<evidence type="ECO:0000259" key="4">
    <source>
        <dbReference type="PROSITE" id="PS51304"/>
    </source>
</evidence>
<dbReference type="CDD" id="cd00070">
    <property type="entry name" value="GLECT"/>
    <property type="match status" value="2"/>
</dbReference>
<dbReference type="SUPFAM" id="SSF49899">
    <property type="entry name" value="Concanavalin A-like lectins/glucanases"/>
    <property type="match status" value="2"/>
</dbReference>
<evidence type="ECO:0000256" key="1">
    <source>
        <dbReference type="ARBA" id="ARBA00022734"/>
    </source>
</evidence>
<dbReference type="GO" id="GO:0030246">
    <property type="term" value="F:carbohydrate binding"/>
    <property type="evidence" value="ECO:0007669"/>
    <property type="project" value="UniProtKB-UniRule"/>
</dbReference>
<dbReference type="InterPro" id="IPR013320">
    <property type="entry name" value="ConA-like_dom_sf"/>
</dbReference>